<evidence type="ECO:0008006" key="4">
    <source>
        <dbReference type="Google" id="ProtNLM"/>
    </source>
</evidence>
<gene>
    <name evidence="2" type="ORF">LWC34_14565</name>
</gene>
<evidence type="ECO:0000256" key="1">
    <source>
        <dbReference type="SAM" id="SignalP"/>
    </source>
</evidence>
<dbReference type="RefSeq" id="WP_233725585.1">
    <property type="nucleotide sequence ID" value="NZ_JAJVCN010000001.1"/>
</dbReference>
<proteinExistence type="predicted"/>
<accession>A0ABS8ZB57</accession>
<dbReference type="PROSITE" id="PS51318">
    <property type="entry name" value="TAT"/>
    <property type="match status" value="1"/>
</dbReference>
<evidence type="ECO:0000313" key="3">
    <source>
        <dbReference type="Proteomes" id="UP001521150"/>
    </source>
</evidence>
<sequence>MTSAQPARPASRRLFLGSTVGAIALAGFTATDAAAAPGSTSANGWPILTTATEFRIEGSNQAVRLADTDAATILVHVARRFHYEIDTLRDGDVVGFAPGRPVTQPFESNYLSGTAMTIRSVCYPLGAHGGFYPWEQTVIRDILAELGGAVSWGGDERTPKESHFQIAKPPGDPAIRAAAQRIRGWNDAPGGHGAGAVDAFDANRVQAARQFQLYTR</sequence>
<name>A0ABS8ZB57_9PSEU</name>
<keyword evidence="1" id="KW-0732">Signal</keyword>
<comment type="caution">
    <text evidence="2">The sequence shown here is derived from an EMBL/GenBank/DDBJ whole genome shotgun (WGS) entry which is preliminary data.</text>
</comment>
<reference evidence="2 3" key="1">
    <citation type="submission" date="2021-12" db="EMBL/GenBank/DDBJ databases">
        <title>Genome sequence of Kibdelosporangium philippinense ATCC 49844.</title>
        <authorList>
            <person name="Fedorov E.A."/>
            <person name="Omeragic M."/>
            <person name="Shalygina K.F."/>
            <person name="Maclea K.S."/>
        </authorList>
    </citation>
    <scope>NUCLEOTIDE SEQUENCE [LARGE SCALE GENOMIC DNA]</scope>
    <source>
        <strain evidence="2 3">ATCC 49844</strain>
    </source>
</reference>
<feature type="signal peptide" evidence="1">
    <location>
        <begin position="1"/>
        <end position="35"/>
    </location>
</feature>
<dbReference type="EMBL" id="JAJVCN010000001">
    <property type="protein sequence ID" value="MCE7004045.1"/>
    <property type="molecule type" value="Genomic_DNA"/>
</dbReference>
<dbReference type="Proteomes" id="UP001521150">
    <property type="component" value="Unassembled WGS sequence"/>
</dbReference>
<feature type="chain" id="PRO_5047489031" description="Peptidoglycan binding domain-containing protein" evidence="1">
    <location>
        <begin position="36"/>
        <end position="216"/>
    </location>
</feature>
<keyword evidence="3" id="KW-1185">Reference proteome</keyword>
<evidence type="ECO:0000313" key="2">
    <source>
        <dbReference type="EMBL" id="MCE7004045.1"/>
    </source>
</evidence>
<protein>
    <recommendedName>
        <fullName evidence="4">Peptidoglycan binding domain-containing protein</fullName>
    </recommendedName>
</protein>
<dbReference type="InterPro" id="IPR006311">
    <property type="entry name" value="TAT_signal"/>
</dbReference>
<organism evidence="2 3">
    <name type="scientific">Kibdelosporangium philippinense</name>
    <dbReference type="NCBI Taxonomy" id="211113"/>
    <lineage>
        <taxon>Bacteria</taxon>
        <taxon>Bacillati</taxon>
        <taxon>Actinomycetota</taxon>
        <taxon>Actinomycetes</taxon>
        <taxon>Pseudonocardiales</taxon>
        <taxon>Pseudonocardiaceae</taxon>
        <taxon>Kibdelosporangium</taxon>
    </lineage>
</organism>